<dbReference type="Gene3D" id="1.10.510.10">
    <property type="entry name" value="Transferase(Phosphotransferase) domain 1"/>
    <property type="match status" value="1"/>
</dbReference>
<evidence type="ECO:0000313" key="2">
    <source>
        <dbReference type="Proteomes" id="UP000615446"/>
    </source>
</evidence>
<evidence type="ECO:0000313" key="1">
    <source>
        <dbReference type="EMBL" id="GES73251.1"/>
    </source>
</evidence>
<dbReference type="EMBL" id="BLAL01000005">
    <property type="protein sequence ID" value="GES73251.1"/>
    <property type="molecule type" value="Genomic_DNA"/>
</dbReference>
<dbReference type="OrthoDB" id="6718656at2759"/>
<organism evidence="1 2">
    <name type="scientific">Rhizophagus clarus</name>
    <dbReference type="NCBI Taxonomy" id="94130"/>
    <lineage>
        <taxon>Eukaryota</taxon>
        <taxon>Fungi</taxon>
        <taxon>Fungi incertae sedis</taxon>
        <taxon>Mucoromycota</taxon>
        <taxon>Glomeromycotina</taxon>
        <taxon>Glomeromycetes</taxon>
        <taxon>Glomerales</taxon>
        <taxon>Glomeraceae</taxon>
        <taxon>Rhizophagus</taxon>
    </lineage>
</organism>
<dbReference type="InterPro" id="IPR011009">
    <property type="entry name" value="Kinase-like_dom_sf"/>
</dbReference>
<dbReference type="GO" id="GO:0004674">
    <property type="term" value="F:protein serine/threonine kinase activity"/>
    <property type="evidence" value="ECO:0007669"/>
    <property type="project" value="TreeGrafter"/>
</dbReference>
<reference evidence="1" key="1">
    <citation type="submission" date="2019-10" db="EMBL/GenBank/DDBJ databases">
        <title>Conservation and host-specific expression of non-tandemly repeated heterogenous ribosome RNA gene in arbuscular mycorrhizal fungi.</title>
        <authorList>
            <person name="Maeda T."/>
            <person name="Kobayashi Y."/>
            <person name="Nakagawa T."/>
            <person name="Ezawa T."/>
            <person name="Yamaguchi K."/>
            <person name="Bino T."/>
            <person name="Nishimoto Y."/>
            <person name="Shigenobu S."/>
            <person name="Kawaguchi M."/>
        </authorList>
    </citation>
    <scope>NUCLEOTIDE SEQUENCE</scope>
    <source>
        <strain evidence="1">HR1</strain>
    </source>
</reference>
<keyword evidence="1" id="KW-0418">Kinase</keyword>
<accession>A0A8H3QBL8</accession>
<keyword evidence="1" id="KW-0808">Transferase</keyword>
<comment type="caution">
    <text evidence="1">The sequence shown here is derived from an EMBL/GenBank/DDBJ whole genome shotgun (WGS) entry which is preliminary data.</text>
</comment>
<protein>
    <submittedName>
        <fullName evidence="1">Kinase-like domain-containing protein</fullName>
    </submittedName>
</protein>
<dbReference type="Proteomes" id="UP000615446">
    <property type="component" value="Unassembled WGS sequence"/>
</dbReference>
<dbReference type="PANTHER" id="PTHR44329">
    <property type="entry name" value="SERINE/THREONINE-PROTEIN KINASE TNNI3K-RELATED"/>
    <property type="match status" value="1"/>
</dbReference>
<gene>
    <name evidence="1" type="ORF">RCL2_000079300</name>
</gene>
<dbReference type="AlphaFoldDB" id="A0A8H3QBL8"/>
<sequence length="204" mass="22792">MNTDINADTLKVQNKSVDDKIVSNESSFQKPPYLESGNISIENFIKKTRKSNEKGWKRINTYPDTIALKSIKGSNEDPTSPEFMLVTGFGAANLKKLHGRGICHKDLHSGNVVIKINFALAYLTDFGLSGPFGIIMTELSSDFPPYFNKNNVEETAFDSSICDKLRPDFGKGTLEIYKSLANKCMDANPKKRPTTIELFNIIPY</sequence>
<dbReference type="PANTHER" id="PTHR44329:SF214">
    <property type="entry name" value="PROTEIN KINASE DOMAIN-CONTAINING PROTEIN"/>
    <property type="match status" value="1"/>
</dbReference>
<dbReference type="SUPFAM" id="SSF56112">
    <property type="entry name" value="Protein kinase-like (PK-like)"/>
    <property type="match status" value="1"/>
</dbReference>
<proteinExistence type="predicted"/>
<name>A0A8H3QBL8_9GLOM</name>
<dbReference type="InterPro" id="IPR051681">
    <property type="entry name" value="Ser/Thr_Kinases-Pseudokinases"/>
</dbReference>